<evidence type="ECO:0000259" key="1">
    <source>
        <dbReference type="Pfam" id="PF00534"/>
    </source>
</evidence>
<reference evidence="3 4" key="1">
    <citation type="journal article" date="2016" name="Nat. Commun.">
        <title>Thousands of microbial genomes shed light on interconnected biogeochemical processes in an aquifer system.</title>
        <authorList>
            <person name="Anantharaman K."/>
            <person name="Brown C.T."/>
            <person name="Hug L.A."/>
            <person name="Sharon I."/>
            <person name="Castelle C.J."/>
            <person name="Probst A.J."/>
            <person name="Thomas B.C."/>
            <person name="Singh A."/>
            <person name="Wilkins M.J."/>
            <person name="Karaoz U."/>
            <person name="Brodie E.L."/>
            <person name="Williams K.H."/>
            <person name="Hubbard S.S."/>
            <person name="Banfield J.F."/>
        </authorList>
    </citation>
    <scope>NUCLEOTIDE SEQUENCE [LARGE SCALE GENOMIC DNA]</scope>
</reference>
<sequence length="369" mass="41908">MNVVILVSYTYPFIGSGLGQVALMQAEGLTKLGHQVVLVSSNIPATWKRFKRNRVLHLKQNCLNFMDKFSIPVPFFFLSREVISHIENADVVHSHDMLYPHSMLAALVAKRFAKPFVLTQHAGFISYPNRLTNLLQLLTNKTMGKLVLKLSDQIIVVNEDVKNWLGKDGTSAVTLMNGVNTSLFHPVTQKTKMEIRKKYGFPLNKKIVLYVGRLVKKKGFQRLFEVKSSDYLIIIVGLGEVPEYMTNEKDKVLFLGAISQKKLSEIYQASDVFVLPSDCEGFPLSIQEAMASGLPIITSKHPGFDKYLDRHFVKFISPTSIETKRAIVEIFKNKKLRDTMVHYSLKTTIAKASWENNVQELLKIYQKVI</sequence>
<dbReference type="AlphaFoldDB" id="A0A1F8BGG3"/>
<dbReference type="Pfam" id="PF00534">
    <property type="entry name" value="Glycos_transf_1"/>
    <property type="match status" value="1"/>
</dbReference>
<dbReference type="CDD" id="cd03801">
    <property type="entry name" value="GT4_PimA-like"/>
    <property type="match status" value="1"/>
</dbReference>
<proteinExistence type="predicted"/>
<dbReference type="SUPFAM" id="SSF53756">
    <property type="entry name" value="UDP-Glycosyltransferase/glycogen phosphorylase"/>
    <property type="match status" value="1"/>
</dbReference>
<comment type="caution">
    <text evidence="3">The sequence shown here is derived from an EMBL/GenBank/DDBJ whole genome shotgun (WGS) entry which is preliminary data.</text>
</comment>
<name>A0A1F8BGG3_9BACT</name>
<dbReference type="PANTHER" id="PTHR45947">
    <property type="entry name" value="SULFOQUINOVOSYL TRANSFERASE SQD2"/>
    <property type="match status" value="1"/>
</dbReference>
<dbReference type="STRING" id="1802519.A2961_01315"/>
<feature type="domain" description="Glycosyl transferase family 1" evidence="1">
    <location>
        <begin position="193"/>
        <end position="344"/>
    </location>
</feature>
<dbReference type="InterPro" id="IPR001296">
    <property type="entry name" value="Glyco_trans_1"/>
</dbReference>
<feature type="domain" description="Glycosyltransferase subfamily 4-like N-terminal" evidence="2">
    <location>
        <begin position="16"/>
        <end position="182"/>
    </location>
</feature>
<gene>
    <name evidence="3" type="ORF">A2961_01315</name>
</gene>
<evidence type="ECO:0000313" key="3">
    <source>
        <dbReference type="EMBL" id="OGM63161.1"/>
    </source>
</evidence>
<organism evidence="3 4">
    <name type="scientific">Candidatus Woesebacteria bacterium RIFCSPLOWO2_01_FULL_39_21</name>
    <dbReference type="NCBI Taxonomy" id="1802519"/>
    <lineage>
        <taxon>Bacteria</taxon>
        <taxon>Candidatus Woeseibacteriota</taxon>
    </lineage>
</organism>
<dbReference type="EMBL" id="MGHF01000020">
    <property type="protein sequence ID" value="OGM63161.1"/>
    <property type="molecule type" value="Genomic_DNA"/>
</dbReference>
<evidence type="ECO:0000313" key="4">
    <source>
        <dbReference type="Proteomes" id="UP000177082"/>
    </source>
</evidence>
<dbReference type="Gene3D" id="3.40.50.2000">
    <property type="entry name" value="Glycogen Phosphorylase B"/>
    <property type="match status" value="2"/>
</dbReference>
<protein>
    <recommendedName>
        <fullName evidence="5">Glycosyltransferase subfamily 4-like N-terminal domain-containing protein</fullName>
    </recommendedName>
</protein>
<dbReference type="GO" id="GO:0016757">
    <property type="term" value="F:glycosyltransferase activity"/>
    <property type="evidence" value="ECO:0007669"/>
    <property type="project" value="InterPro"/>
</dbReference>
<evidence type="ECO:0008006" key="5">
    <source>
        <dbReference type="Google" id="ProtNLM"/>
    </source>
</evidence>
<dbReference type="InterPro" id="IPR050194">
    <property type="entry name" value="Glycosyltransferase_grp1"/>
</dbReference>
<dbReference type="InterPro" id="IPR028098">
    <property type="entry name" value="Glyco_trans_4-like_N"/>
</dbReference>
<evidence type="ECO:0000259" key="2">
    <source>
        <dbReference type="Pfam" id="PF13439"/>
    </source>
</evidence>
<dbReference type="Pfam" id="PF13439">
    <property type="entry name" value="Glyco_transf_4"/>
    <property type="match status" value="1"/>
</dbReference>
<dbReference type="Proteomes" id="UP000177082">
    <property type="component" value="Unassembled WGS sequence"/>
</dbReference>
<accession>A0A1F8BGG3</accession>
<dbReference type="PANTHER" id="PTHR45947:SF3">
    <property type="entry name" value="SULFOQUINOVOSYL TRANSFERASE SQD2"/>
    <property type="match status" value="1"/>
</dbReference>